<protein>
    <submittedName>
        <fullName evidence="2">Uncharacterized protein</fullName>
    </submittedName>
</protein>
<reference evidence="2" key="1">
    <citation type="journal article" date="2009" name="Rice">
        <title>De Novo Next Generation Sequencing of Plant Genomes.</title>
        <authorList>
            <person name="Rounsley S."/>
            <person name="Marri P.R."/>
            <person name="Yu Y."/>
            <person name="He R."/>
            <person name="Sisneros N."/>
            <person name="Goicoechea J.L."/>
            <person name="Lee S.J."/>
            <person name="Angelova A."/>
            <person name="Kudrna D."/>
            <person name="Luo M."/>
            <person name="Affourtit J."/>
            <person name="Desany B."/>
            <person name="Knight J."/>
            <person name="Niazi F."/>
            <person name="Egholm M."/>
            <person name="Wing R.A."/>
        </authorList>
    </citation>
    <scope>NUCLEOTIDE SEQUENCE [LARGE SCALE GENOMIC DNA]</scope>
    <source>
        <strain evidence="2">cv. IRGC 105608</strain>
    </source>
</reference>
<dbReference type="HOGENOM" id="CLU_202784_0_0_1"/>
<sequence>MADVSRACPALPPDAGYSSAQGHNVPSARRQSRRCWAAAHLFHRQPTTKLFLSSLDRLAG</sequence>
<dbReference type="EnsemblPlants" id="OBART08G01080.1">
    <property type="protein sequence ID" value="OBART08G01080.1"/>
    <property type="gene ID" value="OBART08G01080"/>
</dbReference>
<evidence type="ECO:0000256" key="1">
    <source>
        <dbReference type="SAM" id="MobiDB-lite"/>
    </source>
</evidence>
<feature type="region of interest" description="Disordered" evidence="1">
    <location>
        <begin position="1"/>
        <end position="29"/>
    </location>
</feature>
<dbReference type="PaxDb" id="65489-OBART08G01080.1"/>
<keyword evidence="3" id="KW-1185">Reference proteome</keyword>
<dbReference type="Gramene" id="OBART08G01080.1">
    <property type="protein sequence ID" value="OBART08G01080.1"/>
    <property type="gene ID" value="OBART08G01080"/>
</dbReference>
<organism evidence="2">
    <name type="scientific">Oryza barthii</name>
    <dbReference type="NCBI Taxonomy" id="65489"/>
    <lineage>
        <taxon>Eukaryota</taxon>
        <taxon>Viridiplantae</taxon>
        <taxon>Streptophyta</taxon>
        <taxon>Embryophyta</taxon>
        <taxon>Tracheophyta</taxon>
        <taxon>Spermatophyta</taxon>
        <taxon>Magnoliopsida</taxon>
        <taxon>Liliopsida</taxon>
        <taxon>Poales</taxon>
        <taxon>Poaceae</taxon>
        <taxon>BOP clade</taxon>
        <taxon>Oryzoideae</taxon>
        <taxon>Oryzeae</taxon>
        <taxon>Oryzinae</taxon>
        <taxon>Oryza</taxon>
    </lineage>
</organism>
<reference evidence="2" key="2">
    <citation type="submission" date="2015-03" db="UniProtKB">
        <authorList>
            <consortium name="EnsemblPlants"/>
        </authorList>
    </citation>
    <scope>IDENTIFICATION</scope>
</reference>
<proteinExistence type="predicted"/>
<evidence type="ECO:0000313" key="3">
    <source>
        <dbReference type="Proteomes" id="UP000026960"/>
    </source>
</evidence>
<name>A0A0D3GVR4_9ORYZ</name>
<evidence type="ECO:0000313" key="2">
    <source>
        <dbReference type="EnsemblPlants" id="OBART08G01080.1"/>
    </source>
</evidence>
<dbReference type="AlphaFoldDB" id="A0A0D3GVR4"/>
<accession>A0A0D3GVR4</accession>
<dbReference type="Proteomes" id="UP000026960">
    <property type="component" value="Chromosome 8"/>
</dbReference>